<reference evidence="4" key="1">
    <citation type="journal article" date="2019" name="Int. J. Syst. Evol. Microbiol.">
        <title>The Global Catalogue of Microorganisms (GCM) 10K type strain sequencing project: providing services to taxonomists for standard genome sequencing and annotation.</title>
        <authorList>
            <consortium name="The Broad Institute Genomics Platform"/>
            <consortium name="The Broad Institute Genome Sequencing Center for Infectious Disease"/>
            <person name="Wu L."/>
            <person name="Ma J."/>
        </authorList>
    </citation>
    <scope>NUCLEOTIDE SEQUENCE [LARGE SCALE GENOMIC DNA]</scope>
    <source>
        <strain evidence="4">JCM 32306</strain>
    </source>
</reference>
<evidence type="ECO:0000313" key="3">
    <source>
        <dbReference type="EMBL" id="GGQ29149.1"/>
    </source>
</evidence>
<dbReference type="Pfam" id="PF07221">
    <property type="entry name" value="GlcNAc_2-epim"/>
    <property type="match status" value="1"/>
</dbReference>
<dbReference type="CDD" id="cd00249">
    <property type="entry name" value="AGE"/>
    <property type="match status" value="1"/>
</dbReference>
<dbReference type="SUPFAM" id="SSF48208">
    <property type="entry name" value="Six-hairpin glycosidases"/>
    <property type="match status" value="1"/>
</dbReference>
<dbReference type="PANTHER" id="PTHR15108">
    <property type="entry name" value="N-ACYLGLUCOSAMINE-2-EPIMERASE"/>
    <property type="match status" value="1"/>
</dbReference>
<dbReference type="Proteomes" id="UP000619118">
    <property type="component" value="Unassembled WGS sequence"/>
</dbReference>
<evidence type="ECO:0000256" key="2">
    <source>
        <dbReference type="ARBA" id="ARBA00023235"/>
    </source>
</evidence>
<protein>
    <submittedName>
        <fullName evidence="3">N-acylglucosamine 2-epimerase</fullName>
    </submittedName>
</protein>
<dbReference type="Gene3D" id="1.50.10.10">
    <property type="match status" value="1"/>
</dbReference>
<accession>A0ABQ2RF90</accession>
<proteinExistence type="inferred from homology"/>
<comment type="caution">
    <text evidence="3">The sequence shown here is derived from an EMBL/GenBank/DDBJ whole genome shotgun (WGS) entry which is preliminary data.</text>
</comment>
<gene>
    <name evidence="3" type="ORF">GCM10009411_30970</name>
</gene>
<evidence type="ECO:0000313" key="4">
    <source>
        <dbReference type="Proteomes" id="UP000619118"/>
    </source>
</evidence>
<organism evidence="3 4">
    <name type="scientific">Shewanella litoralis</name>
    <dbReference type="NCBI Taxonomy" id="2282700"/>
    <lineage>
        <taxon>Bacteria</taxon>
        <taxon>Pseudomonadati</taxon>
        <taxon>Pseudomonadota</taxon>
        <taxon>Gammaproteobacteria</taxon>
        <taxon>Alteromonadales</taxon>
        <taxon>Shewanellaceae</taxon>
        <taxon>Shewanella</taxon>
    </lineage>
</organism>
<keyword evidence="4" id="KW-1185">Reference proteome</keyword>
<keyword evidence="2" id="KW-0413">Isomerase</keyword>
<dbReference type="InterPro" id="IPR034116">
    <property type="entry name" value="AGE_dom"/>
</dbReference>
<dbReference type="InterPro" id="IPR012341">
    <property type="entry name" value="6hp_glycosidase-like_sf"/>
</dbReference>
<dbReference type="RefSeq" id="WP_160055858.1">
    <property type="nucleotide sequence ID" value="NZ_BMQX01000026.1"/>
</dbReference>
<dbReference type="InterPro" id="IPR010819">
    <property type="entry name" value="AGE/CE"/>
</dbReference>
<comment type="similarity">
    <text evidence="1">Belongs to the N-acylglucosamine 2-epimerase family.</text>
</comment>
<evidence type="ECO:0000256" key="1">
    <source>
        <dbReference type="ARBA" id="ARBA00008558"/>
    </source>
</evidence>
<dbReference type="EMBL" id="BMQX01000026">
    <property type="protein sequence ID" value="GGQ29149.1"/>
    <property type="molecule type" value="Genomic_DNA"/>
</dbReference>
<name>A0ABQ2RF90_9GAMM</name>
<dbReference type="InterPro" id="IPR008928">
    <property type="entry name" value="6-hairpin_glycosidase_sf"/>
</dbReference>
<sequence>MNSTQPNFSSPAFIKQHIADTLAFYEPNVDDPHGGFYQNFSDNGEVFDPKTRHLVSSTRFVFNYARAYLTFNDDKHLARVKSGVAFIRQAHFNPQTQGYNWLLNVNEGQVKVLDDTNHCYGFAFVILAYSWALRVGITEARDFLADTFDTMERYFWDNEAGLYKDQYNGDFSVCDPYRGQNANMHTCEALIAAYEATNDPRYLDRAMLLADNMVNRQAALMGGLIWEHYDPQWQPDLEYNKHDPKNLFRPWGFQPGHQTEWAKLLMFLAKYQSQPWLVERAQALFDAALQAAWDDKHGGICYGFAPDMSVCDGEKYFWVQAETLSCAAYLHHATGKEKYQQWYDKIWQYSWQHMVDHQYGAWFRILTQDNQKIDDQKSPIGKTDYHTMGACFDVLALIETK</sequence>